<dbReference type="InterPro" id="IPR011006">
    <property type="entry name" value="CheY-like_superfamily"/>
</dbReference>
<dbReference type="Pfam" id="PF00196">
    <property type="entry name" value="GerE"/>
    <property type="match status" value="1"/>
</dbReference>
<dbReference type="EMBL" id="JBHSRJ010000004">
    <property type="protein sequence ID" value="MFC6043076.1"/>
    <property type="molecule type" value="Genomic_DNA"/>
</dbReference>
<dbReference type="PANTHER" id="PTHR43214">
    <property type="entry name" value="TWO-COMPONENT RESPONSE REGULATOR"/>
    <property type="match status" value="1"/>
</dbReference>
<dbReference type="InterPro" id="IPR016032">
    <property type="entry name" value="Sig_transdc_resp-reg_C-effctor"/>
</dbReference>
<dbReference type="PRINTS" id="PR00038">
    <property type="entry name" value="HTHLUXR"/>
</dbReference>
<accession>A0ABW1LHP6</accession>
<keyword evidence="4" id="KW-0597">Phosphoprotein</keyword>
<keyword evidence="8" id="KW-1185">Reference proteome</keyword>
<evidence type="ECO:0000256" key="2">
    <source>
        <dbReference type="ARBA" id="ARBA00023125"/>
    </source>
</evidence>
<dbReference type="PROSITE" id="PS50110">
    <property type="entry name" value="RESPONSE_REGULATORY"/>
    <property type="match status" value="1"/>
</dbReference>
<gene>
    <name evidence="7" type="ORF">ACFPYL_08320</name>
</gene>
<evidence type="ECO:0000313" key="7">
    <source>
        <dbReference type="EMBL" id="MFC6043076.1"/>
    </source>
</evidence>
<keyword evidence="2 7" id="KW-0238">DNA-binding</keyword>
<dbReference type="InterPro" id="IPR000792">
    <property type="entry name" value="Tscrpt_reg_LuxR_C"/>
</dbReference>
<feature type="modified residue" description="4-aspartylphosphate" evidence="4">
    <location>
        <position position="47"/>
    </location>
</feature>
<dbReference type="PROSITE" id="PS50043">
    <property type="entry name" value="HTH_LUXR_2"/>
    <property type="match status" value="1"/>
</dbReference>
<keyword evidence="3" id="KW-0804">Transcription</keyword>
<dbReference type="Gene3D" id="3.40.50.2300">
    <property type="match status" value="1"/>
</dbReference>
<dbReference type="RefSeq" id="WP_379152837.1">
    <property type="nucleotide sequence ID" value="NZ_JBHSRJ010000004.1"/>
</dbReference>
<dbReference type="SMART" id="SM00421">
    <property type="entry name" value="HTH_LUXR"/>
    <property type="match status" value="1"/>
</dbReference>
<proteinExistence type="predicted"/>
<sequence length="209" mass="22596">MISPQPLTTEGFAGILSRHPDRFQLVTSTTWRDQLDEEQEPDVVLYDVLGLVHGDGSDLDYLVKETGSAVFAVGRDLRPALLSQALEQGVDGFFSEDVTEDELLAAIDSAMTGWLPGDDGPDPVVGSSTSAQRAQHLGTDLGLSKRESQVLALVAQGLGNDEIADRLFLSINSVKSYIRTAYRKIGVTTRSQAAVWAIEHGFTVHRGEA</sequence>
<dbReference type="InterPro" id="IPR001789">
    <property type="entry name" value="Sig_transdc_resp-reg_receiver"/>
</dbReference>
<evidence type="ECO:0000256" key="1">
    <source>
        <dbReference type="ARBA" id="ARBA00023015"/>
    </source>
</evidence>
<name>A0ABW1LHP6_9ACTN</name>
<dbReference type="PANTHER" id="PTHR43214:SF41">
    <property type="entry name" value="NITRATE_NITRITE RESPONSE REGULATOR PROTEIN NARP"/>
    <property type="match status" value="1"/>
</dbReference>
<protein>
    <submittedName>
        <fullName evidence="7">DNA-binding response regulator</fullName>
    </submittedName>
</protein>
<reference evidence="8" key="1">
    <citation type="journal article" date="2019" name="Int. J. Syst. Evol. Microbiol.">
        <title>The Global Catalogue of Microorganisms (GCM) 10K type strain sequencing project: providing services to taxonomists for standard genome sequencing and annotation.</title>
        <authorList>
            <consortium name="The Broad Institute Genomics Platform"/>
            <consortium name="The Broad Institute Genome Sequencing Center for Infectious Disease"/>
            <person name="Wu L."/>
            <person name="Ma J."/>
        </authorList>
    </citation>
    <scope>NUCLEOTIDE SEQUENCE [LARGE SCALE GENOMIC DNA]</scope>
    <source>
        <strain evidence="8">CCUG 54522</strain>
    </source>
</reference>
<dbReference type="GO" id="GO:0003677">
    <property type="term" value="F:DNA binding"/>
    <property type="evidence" value="ECO:0007669"/>
    <property type="project" value="UniProtKB-KW"/>
</dbReference>
<dbReference type="SUPFAM" id="SSF46894">
    <property type="entry name" value="C-terminal effector domain of the bipartite response regulators"/>
    <property type="match status" value="1"/>
</dbReference>
<dbReference type="Proteomes" id="UP001596135">
    <property type="component" value="Unassembled WGS sequence"/>
</dbReference>
<evidence type="ECO:0000313" key="8">
    <source>
        <dbReference type="Proteomes" id="UP001596135"/>
    </source>
</evidence>
<dbReference type="CDD" id="cd06170">
    <property type="entry name" value="LuxR_C_like"/>
    <property type="match status" value="1"/>
</dbReference>
<dbReference type="Gene3D" id="1.10.10.10">
    <property type="entry name" value="Winged helix-like DNA-binding domain superfamily/Winged helix DNA-binding domain"/>
    <property type="match status" value="1"/>
</dbReference>
<dbReference type="InterPro" id="IPR039420">
    <property type="entry name" value="WalR-like"/>
</dbReference>
<comment type="caution">
    <text evidence="7">The sequence shown here is derived from an EMBL/GenBank/DDBJ whole genome shotgun (WGS) entry which is preliminary data.</text>
</comment>
<organism evidence="7 8">
    <name type="scientific">Nocardioides hankookensis</name>
    <dbReference type="NCBI Taxonomy" id="443157"/>
    <lineage>
        <taxon>Bacteria</taxon>
        <taxon>Bacillati</taxon>
        <taxon>Actinomycetota</taxon>
        <taxon>Actinomycetes</taxon>
        <taxon>Propionibacteriales</taxon>
        <taxon>Nocardioidaceae</taxon>
        <taxon>Nocardioides</taxon>
    </lineage>
</organism>
<evidence type="ECO:0000256" key="4">
    <source>
        <dbReference type="PROSITE-ProRule" id="PRU00169"/>
    </source>
</evidence>
<feature type="domain" description="HTH luxR-type" evidence="5">
    <location>
        <begin position="136"/>
        <end position="201"/>
    </location>
</feature>
<keyword evidence="1" id="KW-0805">Transcription regulation</keyword>
<evidence type="ECO:0000259" key="5">
    <source>
        <dbReference type="PROSITE" id="PS50043"/>
    </source>
</evidence>
<evidence type="ECO:0000259" key="6">
    <source>
        <dbReference type="PROSITE" id="PS50110"/>
    </source>
</evidence>
<dbReference type="SUPFAM" id="SSF52172">
    <property type="entry name" value="CheY-like"/>
    <property type="match status" value="1"/>
</dbReference>
<feature type="domain" description="Response regulatory" evidence="6">
    <location>
        <begin position="1"/>
        <end position="111"/>
    </location>
</feature>
<evidence type="ECO:0000256" key="3">
    <source>
        <dbReference type="ARBA" id="ARBA00023163"/>
    </source>
</evidence>
<dbReference type="InterPro" id="IPR036388">
    <property type="entry name" value="WH-like_DNA-bd_sf"/>
</dbReference>